<gene>
    <name evidence="1" type="ORF">SAMN02745728_01421</name>
</gene>
<dbReference type="RefSeq" id="WP_425429658.1">
    <property type="nucleotide sequence ID" value="NZ_FRDI01000006.1"/>
</dbReference>
<reference evidence="1 2" key="1">
    <citation type="submission" date="2016-12" db="EMBL/GenBank/DDBJ databases">
        <authorList>
            <person name="Song W.-J."/>
            <person name="Kurnit D.M."/>
        </authorList>
    </citation>
    <scope>NUCLEOTIDE SEQUENCE [LARGE SCALE GENOMIC DNA]</scope>
    <source>
        <strain evidence="1 2">DSM 11393</strain>
    </source>
</reference>
<name>A0A1M7T1B0_9BACT</name>
<dbReference type="EMBL" id="FRDI01000006">
    <property type="protein sequence ID" value="SHN64427.1"/>
    <property type="molecule type" value="Genomic_DNA"/>
</dbReference>
<dbReference type="AlphaFoldDB" id="A0A1M7T1B0"/>
<evidence type="ECO:0008006" key="3">
    <source>
        <dbReference type="Google" id="ProtNLM"/>
    </source>
</evidence>
<feature type="non-terminal residue" evidence="1">
    <location>
        <position position="612"/>
    </location>
</feature>
<protein>
    <recommendedName>
        <fullName evidence="3">Autotransporter domain-containing protein</fullName>
    </recommendedName>
</protein>
<keyword evidence="2" id="KW-1185">Reference proteome</keyword>
<dbReference type="STRING" id="1121455.SAMN02745728_01421"/>
<accession>A0A1M7T1B0</accession>
<proteinExistence type="predicted"/>
<organism evidence="1 2">
    <name type="scientific">Desulfovibrio litoralis DSM 11393</name>
    <dbReference type="NCBI Taxonomy" id="1121455"/>
    <lineage>
        <taxon>Bacteria</taxon>
        <taxon>Pseudomonadati</taxon>
        <taxon>Thermodesulfobacteriota</taxon>
        <taxon>Desulfovibrionia</taxon>
        <taxon>Desulfovibrionales</taxon>
        <taxon>Desulfovibrionaceae</taxon>
        <taxon>Desulfovibrio</taxon>
    </lineage>
</organism>
<evidence type="ECO:0000313" key="2">
    <source>
        <dbReference type="Proteomes" id="UP000186469"/>
    </source>
</evidence>
<dbReference type="Proteomes" id="UP000186469">
    <property type="component" value="Unassembled WGS sequence"/>
</dbReference>
<evidence type="ECO:0000313" key="1">
    <source>
        <dbReference type="EMBL" id="SHN64427.1"/>
    </source>
</evidence>
<sequence>MKKHDKCLFKTVVCCLGVGLISLSPILKLESAKAETINYNGTTPALKPAPTWFGTETDALFPGTKDNPSASGNTVNVNFTTGSGTNPSYVFGGLSEKNSVYNNTVNIIAGTIENSVYGGYSKSGDAYANTVNISGGTITYFVFGGYVYSGTGNAYTNTVNISDGTIEYNVYGGYSGSGNAYANTVNISGGEVDGDVYGGNSGFGDAYANTVNISGTAVIGGDVLGGYSMNGDAYGNTVNISGDALIKKDVLGGWSVFGDAYGNTVNISAGTIGSSPGTGYVYGGYSYSGDAYGNTVNISGNAEIKGYVYGGFSDSGDAYGNTVNISGGTINGDVSGGVSYSGDAINNHVKLSGTPIFTGSTWLIGGSSWSSTTDTFTGNTLWVLNHMTSPVNTILSFQNYRFLLPNTPSTEPMLTATDIDLIDFIDSNSIAKVDRLGIASGGTMPNIGDKYTLLEATSGINGAFDPYNVVATKGISLLYDMNVAGDNDWSSITATVASNARVNPQTKALAEGIVSGVAFINQGADLAAGQGMGSALSSANAAGAGNLSSFGAMSAGSSRYNTGSHSDVDSFSLMTGLGWNAPIAQNSLLLGAFFEVGFGNYDSHNSFSGRAS</sequence>